<protein>
    <recommendedName>
        <fullName evidence="3">GHMP kinase C-terminal domain-containing protein</fullName>
    </recommendedName>
</protein>
<keyword evidence="2" id="KW-1185">Reference proteome</keyword>
<evidence type="ECO:0008006" key="3">
    <source>
        <dbReference type="Google" id="ProtNLM"/>
    </source>
</evidence>
<dbReference type="RefSeq" id="WP_343771343.1">
    <property type="nucleotide sequence ID" value="NZ_BAAACF010000012.1"/>
</dbReference>
<dbReference type="Proteomes" id="UP001500339">
    <property type="component" value="Unassembled WGS sequence"/>
</dbReference>
<proteinExistence type="predicted"/>
<comment type="caution">
    <text evidence="1">The sequence shown here is derived from an EMBL/GenBank/DDBJ whole genome shotgun (WGS) entry which is preliminary data.</text>
</comment>
<name>A0ABN1J712_9CLOT</name>
<accession>A0ABN1J712</accession>
<dbReference type="EMBL" id="BAAACF010000012">
    <property type="protein sequence ID" value="GAA0730591.1"/>
    <property type="molecule type" value="Genomic_DNA"/>
</dbReference>
<gene>
    <name evidence="1" type="ORF">GCM10008905_32070</name>
</gene>
<organism evidence="1 2">
    <name type="scientific">Clostridium malenominatum</name>
    <dbReference type="NCBI Taxonomy" id="1539"/>
    <lineage>
        <taxon>Bacteria</taxon>
        <taxon>Bacillati</taxon>
        <taxon>Bacillota</taxon>
        <taxon>Clostridia</taxon>
        <taxon>Eubacteriales</taxon>
        <taxon>Clostridiaceae</taxon>
        <taxon>Clostridium</taxon>
    </lineage>
</organism>
<evidence type="ECO:0000313" key="1">
    <source>
        <dbReference type="EMBL" id="GAA0730591.1"/>
    </source>
</evidence>
<reference evidence="1 2" key="1">
    <citation type="journal article" date="2019" name="Int. J. Syst. Evol. Microbiol.">
        <title>The Global Catalogue of Microorganisms (GCM) 10K type strain sequencing project: providing services to taxonomists for standard genome sequencing and annotation.</title>
        <authorList>
            <consortium name="The Broad Institute Genomics Platform"/>
            <consortium name="The Broad Institute Genome Sequencing Center for Infectious Disease"/>
            <person name="Wu L."/>
            <person name="Ma J."/>
        </authorList>
    </citation>
    <scope>NUCLEOTIDE SEQUENCE [LARGE SCALE GENOMIC DNA]</scope>
    <source>
        <strain evidence="1 2">JCM 1405</strain>
    </source>
</reference>
<evidence type="ECO:0000313" key="2">
    <source>
        <dbReference type="Proteomes" id="UP001500339"/>
    </source>
</evidence>
<sequence>MKISKYNIKGVNLSKLTNLLKDNQDINQYFKQLSESAVILASETYYFRIDSDLLSIVFLNFISDNECEVEIISGGGKGGAFFLSLGSEENRNKNIYNRLKNICESNSWIIEIIE</sequence>